<name>A0ABS6RU73_9BACT</name>
<sequence>MKCHNCGGTLEEIITDLPFKIGRESIVIIKKLPLLQCQNCSEYLIEDNVMKGIDRVINGVDNSIELEILSYSPK</sequence>
<dbReference type="Proteomes" id="UP001196980">
    <property type="component" value="Unassembled WGS sequence"/>
</dbReference>
<dbReference type="InterPro" id="IPR022453">
    <property type="entry name" value="Znf_MqsA-type"/>
</dbReference>
<comment type="caution">
    <text evidence="1">The sequence shown here is derived from an EMBL/GenBank/DDBJ whole genome shotgun (WGS) entry which is preliminary data.</text>
</comment>
<reference evidence="1 2" key="1">
    <citation type="journal article" date="2020" name="J Geophys Res Biogeosci">
        <title>Magnetotaxis as an Adaptation to Enable Bacterial Shuttling of Microbial Sulfur and Sulfur Cycling Across Aquatic Oxic#Anoxic Interfaces.</title>
        <authorList>
            <person name="Li J."/>
            <person name="Liu P."/>
            <person name="Wang J."/>
            <person name="Roberts A.P."/>
            <person name="Pan Y."/>
        </authorList>
    </citation>
    <scope>NUCLEOTIDE SEQUENCE [LARGE SCALE GENOMIC DNA]</scope>
    <source>
        <strain evidence="1 2">MYR-1_YQ</strain>
    </source>
</reference>
<dbReference type="NCBIfam" id="TIGR03831">
    <property type="entry name" value="YgiT_finger"/>
    <property type="match status" value="1"/>
</dbReference>
<dbReference type="RefSeq" id="WP_255317046.1">
    <property type="nucleotide sequence ID" value="NZ_JABXWD010000002.1"/>
</dbReference>
<evidence type="ECO:0000313" key="2">
    <source>
        <dbReference type="Proteomes" id="UP001196980"/>
    </source>
</evidence>
<accession>A0ABS6RU73</accession>
<organism evidence="1 2">
    <name type="scientific">Candidatus Magnetobacterium casense</name>
    <dbReference type="NCBI Taxonomy" id="1455061"/>
    <lineage>
        <taxon>Bacteria</taxon>
        <taxon>Pseudomonadati</taxon>
        <taxon>Nitrospirota</taxon>
        <taxon>Thermodesulfovibrionia</taxon>
        <taxon>Thermodesulfovibrionales</taxon>
        <taxon>Candidatus Magnetobacteriaceae</taxon>
        <taxon>Candidatus Magnetobacterium</taxon>
    </lineage>
</organism>
<evidence type="ECO:0000313" key="1">
    <source>
        <dbReference type="EMBL" id="MBV6339997.1"/>
    </source>
</evidence>
<gene>
    <name evidence="1" type="ORF">HWQ67_00200</name>
</gene>
<dbReference type="EMBL" id="JABXWD010000002">
    <property type="protein sequence ID" value="MBV6339997.1"/>
    <property type="molecule type" value="Genomic_DNA"/>
</dbReference>
<dbReference type="Gene3D" id="3.10.20.860">
    <property type="match status" value="1"/>
</dbReference>
<proteinExistence type="predicted"/>
<protein>
    <submittedName>
        <fullName evidence="1">YgiT-type zinc finger protein</fullName>
    </submittedName>
</protein>
<keyword evidence="2" id="KW-1185">Reference proteome</keyword>